<keyword evidence="2" id="KW-1185">Reference proteome</keyword>
<reference key="2">
    <citation type="submission" date="2011-10" db="EMBL/GenBank/DDBJ databases">
        <title>The genome and transcriptome sequence of Clonorchis sinensis provide insights into the carcinogenic liver fluke.</title>
        <authorList>
            <person name="Wang X."/>
            <person name="Huang Y."/>
            <person name="Chen W."/>
            <person name="Liu H."/>
            <person name="Guo L."/>
            <person name="Chen Y."/>
            <person name="Luo F."/>
            <person name="Zhou W."/>
            <person name="Sun J."/>
            <person name="Mao Q."/>
            <person name="Liang P."/>
            <person name="Zhou C."/>
            <person name="Tian Y."/>
            <person name="Men J."/>
            <person name="Lv X."/>
            <person name="Huang L."/>
            <person name="Zhou J."/>
            <person name="Hu Y."/>
            <person name="Li R."/>
            <person name="Zhang F."/>
            <person name="Lei H."/>
            <person name="Li X."/>
            <person name="Hu X."/>
            <person name="Liang C."/>
            <person name="Xu J."/>
            <person name="Wu Z."/>
            <person name="Yu X."/>
        </authorList>
    </citation>
    <scope>NUCLEOTIDE SEQUENCE</scope>
    <source>
        <strain>Henan</strain>
    </source>
</reference>
<gene>
    <name evidence="1" type="ORF">CLF_106013</name>
</gene>
<dbReference type="AlphaFoldDB" id="G7YEJ7"/>
<sequence>MARSAKYVDYPEMNESCDLPRKSIVIKHNLSVPWNRFTLKLALLGANLRLDATQTDMMASCPASPAHEHEPSTSILGHLPMPPRTSSALTKFTAQTTDALSHQLVPGATIENEKAVFHPRPLDPMTLRPSPPNCVLGLKHMLSKPGILPPPGSANSLNYHSSLFVYKPDYPPHVLTFPVSPPLHMPLLIRLTFRCVTLTCRIFPGLQRAQPVRPRCLPSPVWRAGPKFCLSTCLLRDLPVQAFVRCLFVRIHRAVFTGLAFPTTGKNWWLESAINAQTAFTTARMVFHLADLVVCTRDENLVWWTSIFSMASSTIQSVVSIALVSAEEYRVNVVTLFGENLGSRLYCNVHELVHYIKQFERKSGSFSHFTILTYALRDPGHAFDSQRPRGLSHSFRLQFKMAGATKSTSDNARCVFHRLFSTKFPVPINPTSHALIMIVTLGSCLKVYHPIVGNKHYYYVQLLFGYPVIYRNPMAKTWKTYSSIYDSRLLRSYSKTALVVRSLDARTKYHRIIPDAFFQRPLKFLKERRGFSCHFLNKPMRRKSVTADRLDGDVVLIHRANRISYTDLNLWKRQARFERKFIGPGSEPPAMGDTPVLLEGWRVYERTMVQRNRATLPAGRTRPPHEVFIPRACYQICRVKRFAKKKRRFQIGCNFILMELDVADFTKECKTAQCAPWTALAVMTQLSSQSEHSKLAFSEREPPNTHKVEFHGYRCNFTAPRAKFADLLNLRVHQSQSDSAPNKIFLPVFAGVCLMILIRHSRL</sequence>
<reference evidence="1" key="1">
    <citation type="journal article" date="2011" name="Genome Biol.">
        <title>The draft genome of the carcinogenic human liver fluke Clonorchis sinensis.</title>
        <authorList>
            <person name="Wang X."/>
            <person name="Chen W."/>
            <person name="Huang Y."/>
            <person name="Sun J."/>
            <person name="Men J."/>
            <person name="Liu H."/>
            <person name="Luo F."/>
            <person name="Guo L."/>
            <person name="Lv X."/>
            <person name="Deng C."/>
            <person name="Zhou C."/>
            <person name="Fan Y."/>
            <person name="Li X."/>
            <person name="Huang L."/>
            <person name="Hu Y."/>
            <person name="Liang C."/>
            <person name="Hu X."/>
            <person name="Xu J."/>
            <person name="Yu X."/>
        </authorList>
    </citation>
    <scope>NUCLEOTIDE SEQUENCE [LARGE SCALE GENOMIC DNA]</scope>
    <source>
        <strain evidence="1">Henan</strain>
    </source>
</reference>
<proteinExistence type="predicted"/>
<name>G7YEJ7_CLOSI</name>
<protein>
    <submittedName>
        <fullName evidence="1">Uncharacterized protein</fullName>
    </submittedName>
</protein>
<accession>G7YEJ7</accession>
<dbReference type="EMBL" id="DF143146">
    <property type="protein sequence ID" value="GAA51380.1"/>
    <property type="molecule type" value="Genomic_DNA"/>
</dbReference>
<evidence type="ECO:0000313" key="2">
    <source>
        <dbReference type="Proteomes" id="UP000008909"/>
    </source>
</evidence>
<organism evidence="1 2">
    <name type="scientific">Clonorchis sinensis</name>
    <name type="common">Chinese liver fluke</name>
    <dbReference type="NCBI Taxonomy" id="79923"/>
    <lineage>
        <taxon>Eukaryota</taxon>
        <taxon>Metazoa</taxon>
        <taxon>Spiralia</taxon>
        <taxon>Lophotrochozoa</taxon>
        <taxon>Platyhelminthes</taxon>
        <taxon>Trematoda</taxon>
        <taxon>Digenea</taxon>
        <taxon>Opisthorchiida</taxon>
        <taxon>Opisthorchiata</taxon>
        <taxon>Opisthorchiidae</taxon>
        <taxon>Clonorchis</taxon>
    </lineage>
</organism>
<evidence type="ECO:0000313" key="1">
    <source>
        <dbReference type="EMBL" id="GAA51380.1"/>
    </source>
</evidence>
<dbReference type="Proteomes" id="UP000008909">
    <property type="component" value="Unassembled WGS sequence"/>
</dbReference>